<feature type="region of interest" description="Disordered" evidence="4">
    <location>
        <begin position="202"/>
        <end position="257"/>
    </location>
</feature>
<comment type="similarity">
    <text evidence="3">Belongs to the TRAPP small subunits family.</text>
</comment>
<sequence length="257" mass="28514">MQIYSFWVFDRHCDAIYHQDWSHYDQSGASASFATSFGATFQRVGSQTDSSKSEIKAGWPLRPAGDTLPNVSRHVTQEALGSSDSNERSSPLPFDEEAKLVYGLVFSLRNLVRKIGGKQEPFYNFSTSTYTLSHLQTPSMYTFVMITDPPPSKNARGPLANSASASAIPGTAGMTLRGVLYEIWRGPWVQYAVHHPTVNCTEREHHTPSLPEAQANAPTDSSFQPAAPSSKTQLQDRLKRTQGIDNDAFRDAIEKRK</sequence>
<evidence type="ECO:0000256" key="2">
    <source>
        <dbReference type="ARBA" id="ARBA00022892"/>
    </source>
</evidence>
<dbReference type="EMBL" id="CP119948">
    <property type="protein sequence ID" value="WFD00804.1"/>
    <property type="molecule type" value="Genomic_DNA"/>
</dbReference>
<evidence type="ECO:0000313" key="6">
    <source>
        <dbReference type="Proteomes" id="UP001219567"/>
    </source>
</evidence>
<keyword evidence="3" id="KW-0333">Golgi apparatus</keyword>
<dbReference type="Gene3D" id="3.30.450.70">
    <property type="match status" value="1"/>
</dbReference>
<dbReference type="AlphaFoldDB" id="A0AAJ5YUD0"/>
<protein>
    <recommendedName>
        <fullName evidence="3">Trafficking protein particle complex subunit</fullName>
    </recommendedName>
</protein>
<dbReference type="GO" id="GO:0030008">
    <property type="term" value="C:TRAPP complex"/>
    <property type="evidence" value="ECO:0007669"/>
    <property type="project" value="UniProtKB-UniRule"/>
</dbReference>
<comment type="subunit">
    <text evidence="3">Part of the multisubunit transport protein particle (TRAPP) complex.</text>
</comment>
<evidence type="ECO:0000256" key="4">
    <source>
        <dbReference type="SAM" id="MobiDB-lite"/>
    </source>
</evidence>
<evidence type="ECO:0000256" key="3">
    <source>
        <dbReference type="RuleBase" id="RU366065"/>
    </source>
</evidence>
<keyword evidence="2 3" id="KW-0931">ER-Golgi transport</keyword>
<dbReference type="InterPro" id="IPR007233">
    <property type="entry name" value="TRAPPC"/>
</dbReference>
<proteinExistence type="inferred from homology"/>
<accession>A0AAJ5YUD0</accession>
<keyword evidence="1 3" id="KW-0813">Transport</keyword>
<comment type="subcellular location">
    <subcellularLocation>
        <location evidence="3">Endoplasmic reticulum</location>
    </subcellularLocation>
    <subcellularLocation>
        <location evidence="3">Golgi apparatus</location>
        <location evidence="3">cis-Golgi network</location>
    </subcellularLocation>
</comment>
<dbReference type="GO" id="GO:0005794">
    <property type="term" value="C:Golgi apparatus"/>
    <property type="evidence" value="ECO:0007669"/>
    <property type="project" value="UniProtKB-SubCell"/>
</dbReference>
<name>A0AAJ5YUD0_9BASI</name>
<feature type="region of interest" description="Disordered" evidence="4">
    <location>
        <begin position="48"/>
        <end position="70"/>
    </location>
</feature>
<dbReference type="Pfam" id="PF04099">
    <property type="entry name" value="Sybindin"/>
    <property type="match status" value="1"/>
</dbReference>
<keyword evidence="3" id="KW-0256">Endoplasmic reticulum</keyword>
<reference evidence="5 6" key="1">
    <citation type="submission" date="2023-03" db="EMBL/GenBank/DDBJ databases">
        <title>Mating type loci evolution in Malassezia.</title>
        <authorList>
            <person name="Coelho M.A."/>
        </authorList>
    </citation>
    <scope>NUCLEOTIDE SEQUENCE [LARGE SCALE GENOMIC DNA]</scope>
    <source>
        <strain evidence="5 6">CBS 9725</strain>
    </source>
</reference>
<evidence type="ECO:0000313" key="5">
    <source>
        <dbReference type="EMBL" id="WFD00804.1"/>
    </source>
</evidence>
<dbReference type="PANTHER" id="PTHR23249">
    <property type="entry name" value="TRAFFICKING PROTEIN PARTICLE COMPLEX SUBUNIT"/>
    <property type="match status" value="1"/>
</dbReference>
<keyword evidence="6" id="KW-1185">Reference proteome</keyword>
<evidence type="ECO:0000256" key="1">
    <source>
        <dbReference type="ARBA" id="ARBA00022448"/>
    </source>
</evidence>
<dbReference type="GO" id="GO:0005783">
    <property type="term" value="C:endoplasmic reticulum"/>
    <property type="evidence" value="ECO:0007669"/>
    <property type="project" value="UniProtKB-SubCell"/>
</dbReference>
<gene>
    <name evidence="5" type="primary">bet5</name>
    <name evidence="5" type="ORF">MYAM1_003556</name>
</gene>
<dbReference type="Proteomes" id="UP001219567">
    <property type="component" value="Chromosome 6"/>
</dbReference>
<dbReference type="GO" id="GO:0006888">
    <property type="term" value="P:endoplasmic reticulum to Golgi vesicle-mediated transport"/>
    <property type="evidence" value="ECO:0007669"/>
    <property type="project" value="UniProtKB-UniRule"/>
</dbReference>
<feature type="compositionally biased region" description="Basic and acidic residues" evidence="4">
    <location>
        <begin position="247"/>
        <end position="257"/>
    </location>
</feature>
<dbReference type="SMART" id="SM01399">
    <property type="entry name" value="Sybindin"/>
    <property type="match status" value="1"/>
</dbReference>
<dbReference type="PANTHER" id="PTHR23249:SF16">
    <property type="entry name" value="TRAFFICKING PROTEIN PARTICLE COMPLEX SUBUNIT 1"/>
    <property type="match status" value="1"/>
</dbReference>
<feature type="compositionally biased region" description="Polar residues" evidence="4">
    <location>
        <begin position="216"/>
        <end position="233"/>
    </location>
</feature>
<organism evidence="5 6">
    <name type="scientific">Malassezia yamatoensis</name>
    <dbReference type="NCBI Taxonomy" id="253288"/>
    <lineage>
        <taxon>Eukaryota</taxon>
        <taxon>Fungi</taxon>
        <taxon>Dikarya</taxon>
        <taxon>Basidiomycota</taxon>
        <taxon>Ustilaginomycotina</taxon>
        <taxon>Malasseziomycetes</taxon>
        <taxon>Malasseziales</taxon>
        <taxon>Malasseziaceae</taxon>
        <taxon>Malassezia</taxon>
    </lineage>
</organism>